<reference evidence="2" key="2">
    <citation type="submission" date="2023-08" db="EMBL/GenBank/DDBJ databases">
        <title>Nitrogen cycling bacteria in agricultural field soils.</title>
        <authorList>
            <person name="Jang J."/>
        </authorList>
    </citation>
    <scope>NUCLEOTIDE SEQUENCE</scope>
    <source>
        <strain evidence="2">PS3-36</strain>
    </source>
</reference>
<dbReference type="RefSeq" id="WP_133339912.1">
    <property type="nucleotide sequence ID" value="NZ_JAVGVR010000001.1"/>
</dbReference>
<evidence type="ECO:0000259" key="1">
    <source>
        <dbReference type="Pfam" id="PF04909"/>
    </source>
</evidence>
<accession>A0A4R5VK01</accession>
<dbReference type="Pfam" id="PF04909">
    <property type="entry name" value="Amidohydro_2"/>
    <property type="match status" value="1"/>
</dbReference>
<evidence type="ECO:0000313" key="3">
    <source>
        <dbReference type="EMBL" id="TDK55962.1"/>
    </source>
</evidence>
<evidence type="ECO:0000313" key="2">
    <source>
        <dbReference type="EMBL" id="MDQ6600558.1"/>
    </source>
</evidence>
<dbReference type="AlphaFoldDB" id="A0A4R5VK01"/>
<dbReference type="Proteomes" id="UP000295132">
    <property type="component" value="Unassembled WGS sequence"/>
</dbReference>
<keyword evidence="3" id="KW-0378">Hydrolase</keyword>
<dbReference type="InterPro" id="IPR006680">
    <property type="entry name" value="Amidohydro-rel"/>
</dbReference>
<evidence type="ECO:0000313" key="5">
    <source>
        <dbReference type="Proteomes" id="UP001178888"/>
    </source>
</evidence>
<feature type="domain" description="Amidohydrolase-related" evidence="1">
    <location>
        <begin position="205"/>
        <end position="337"/>
    </location>
</feature>
<sequence length="396" mass="45279">MMKVSLKNIQAIDVHAHPYTKNTEPYTPEEFVRKLSLAVIPNQIPANYERLPNQPFPGTNMWMQILVKRLAKYFSCEPTLEAVVEQRNARAVDFKKYTHDLFSDARLTGVVGDFGYPQPPLSKAEYADLCGARIWEIHRIEPAMVQLSQECESFADFNEKYRANLTEALNTKGIVGLKSIIAYRSGLEIAPMDEQAAAAEYAEFKFNTRAVVKKFRDYCLHIAMEECTKTDKVMHIHTGVGDGEVVLSKASPSFLIDMLRDQKYENTKVHLVHGGYPWMEEAAFIVSILPNVYMDISLQNPFSGHGVKRILSQVFEFAPFDKVMYGSDAFTVPEMNWMGVHLFKESFEEVLNSWVDSDYMDVETAQTIGEMVLYRNYENVYQKYMKEAAVCQTISK</sequence>
<comment type="caution">
    <text evidence="3">The sequence shown here is derived from an EMBL/GenBank/DDBJ whole genome shotgun (WGS) entry which is preliminary data.</text>
</comment>
<reference evidence="3 4" key="1">
    <citation type="submission" date="2019-03" db="EMBL/GenBank/DDBJ databases">
        <title>Bacillus niacini sp. nov. a Nicotinate-Metabolizing Mesophile Isolated from Soil.</title>
        <authorList>
            <person name="Zhang G."/>
        </authorList>
    </citation>
    <scope>NUCLEOTIDE SEQUENCE [LARGE SCALE GENOMIC DNA]</scope>
    <source>
        <strain evidence="3 4">WN066</strain>
    </source>
</reference>
<dbReference type="PANTHER" id="PTHR43383">
    <property type="entry name" value="NODULIN 6"/>
    <property type="match status" value="1"/>
</dbReference>
<proteinExistence type="predicted"/>
<name>A0A4R5VK01_9BACI</name>
<protein>
    <submittedName>
        <fullName evidence="2 3">Amidohydrolase</fullName>
    </submittedName>
</protein>
<dbReference type="SUPFAM" id="SSF51556">
    <property type="entry name" value="Metallo-dependent hydrolases"/>
    <property type="match status" value="1"/>
</dbReference>
<organism evidence="3 4">
    <name type="scientific">Bacillus salipaludis</name>
    <dbReference type="NCBI Taxonomy" id="2547811"/>
    <lineage>
        <taxon>Bacteria</taxon>
        <taxon>Bacillati</taxon>
        <taxon>Bacillota</taxon>
        <taxon>Bacilli</taxon>
        <taxon>Bacillales</taxon>
        <taxon>Bacillaceae</taxon>
        <taxon>Bacillus</taxon>
    </lineage>
</organism>
<dbReference type="Gene3D" id="3.20.20.140">
    <property type="entry name" value="Metal-dependent hydrolases"/>
    <property type="match status" value="1"/>
</dbReference>
<dbReference type="Proteomes" id="UP001178888">
    <property type="component" value="Unassembled WGS sequence"/>
</dbReference>
<dbReference type="PANTHER" id="PTHR43383:SF2">
    <property type="entry name" value="AMIDOHYDROLASE 2 FAMILY PROTEIN"/>
    <property type="match status" value="1"/>
</dbReference>
<dbReference type="InterPro" id="IPR032466">
    <property type="entry name" value="Metal_Hydrolase"/>
</dbReference>
<keyword evidence="5" id="KW-1185">Reference proteome</keyword>
<dbReference type="EMBL" id="JAVGVR010000001">
    <property type="protein sequence ID" value="MDQ6600558.1"/>
    <property type="molecule type" value="Genomic_DNA"/>
</dbReference>
<gene>
    <name evidence="3" type="ORF">E2K98_27730</name>
    <name evidence="2" type="ORF">RCG21_30370</name>
</gene>
<dbReference type="EMBL" id="SMYO01000028">
    <property type="protein sequence ID" value="TDK55962.1"/>
    <property type="molecule type" value="Genomic_DNA"/>
</dbReference>
<evidence type="ECO:0000313" key="4">
    <source>
        <dbReference type="Proteomes" id="UP000295132"/>
    </source>
</evidence>
<dbReference type="GO" id="GO:0016787">
    <property type="term" value="F:hydrolase activity"/>
    <property type="evidence" value="ECO:0007669"/>
    <property type="project" value="UniProtKB-KW"/>
</dbReference>